<dbReference type="Pfam" id="PF11751">
    <property type="entry name" value="PorP_SprF"/>
    <property type="match status" value="1"/>
</dbReference>
<keyword evidence="3" id="KW-1185">Reference proteome</keyword>
<sequence length="293" mass="32739">MKINIKHIITALFLFLGHSLYAQLDPLSAQYFNNRYIINPAFAGLENETKLNLAYRSQWNNVPGAPVTQNLTLDHGFNKVGLGLNIVNDKSGLTRQTRVVGTFAYHLPVGSNDNKLNFGLSVGMMNQRLSNSDIVGNVNDPDANRYNERETYLDGDFGVAYTDKRLTLHAAFPNLKRILDNKEDRFADIPRFFTSASYKFLFGAGIDAVVLEPQVAFRAIKGIDNIWDAGAQIAIIDSQILFSGMYHSTKNATFGLGMDFKKKYLISGLYTSNTAPLRGYTTGNFEVNLRVKF</sequence>
<evidence type="ECO:0000313" key="3">
    <source>
        <dbReference type="Proteomes" id="UP000284120"/>
    </source>
</evidence>
<reference evidence="2 3" key="1">
    <citation type="submission" date="2018-06" db="EMBL/GenBank/DDBJ databases">
        <title>Pedobacter endophyticus sp. nov., an endophytic bacterium isolated from a leaf of Triticum aestivum.</title>
        <authorList>
            <person name="Zhang L."/>
        </authorList>
    </citation>
    <scope>NUCLEOTIDE SEQUENCE [LARGE SCALE GENOMIC DNA]</scope>
    <source>
        <strain evidence="2 3">CM134L-2</strain>
    </source>
</reference>
<dbReference type="OrthoDB" id="891773at2"/>
<protein>
    <submittedName>
        <fullName evidence="2">Type IX secretion system membrane protein PorP/SprF</fullName>
    </submittedName>
</protein>
<dbReference type="NCBIfam" id="TIGR03519">
    <property type="entry name" value="T9SS_PorP_fam"/>
    <property type="match status" value="1"/>
</dbReference>
<evidence type="ECO:0000256" key="1">
    <source>
        <dbReference type="SAM" id="SignalP"/>
    </source>
</evidence>
<dbReference type="Proteomes" id="UP000284120">
    <property type="component" value="Unassembled WGS sequence"/>
</dbReference>
<organism evidence="2 3">
    <name type="scientific">Pedobacter chitinilyticus</name>
    <dbReference type="NCBI Taxonomy" id="2233776"/>
    <lineage>
        <taxon>Bacteria</taxon>
        <taxon>Pseudomonadati</taxon>
        <taxon>Bacteroidota</taxon>
        <taxon>Sphingobacteriia</taxon>
        <taxon>Sphingobacteriales</taxon>
        <taxon>Sphingobacteriaceae</taxon>
        <taxon>Pedobacter</taxon>
    </lineage>
</organism>
<dbReference type="InterPro" id="IPR019861">
    <property type="entry name" value="PorP/SprF_Bacteroidetes"/>
</dbReference>
<dbReference type="RefSeq" id="WP_113649085.1">
    <property type="nucleotide sequence ID" value="NZ_QMHN01000007.1"/>
</dbReference>
<feature type="signal peptide" evidence="1">
    <location>
        <begin position="1"/>
        <end position="22"/>
    </location>
</feature>
<proteinExistence type="predicted"/>
<comment type="caution">
    <text evidence="2">The sequence shown here is derived from an EMBL/GenBank/DDBJ whole genome shotgun (WGS) entry which is preliminary data.</text>
</comment>
<evidence type="ECO:0000313" key="2">
    <source>
        <dbReference type="EMBL" id="RWU04402.1"/>
    </source>
</evidence>
<name>A0A3S3SPL7_9SPHI</name>
<gene>
    <name evidence="2" type="ORF">DPV69_18985</name>
</gene>
<dbReference type="EMBL" id="SAYW01000007">
    <property type="protein sequence ID" value="RWU04402.1"/>
    <property type="molecule type" value="Genomic_DNA"/>
</dbReference>
<dbReference type="AlphaFoldDB" id="A0A3S3SPL7"/>
<feature type="chain" id="PRO_5018604045" evidence="1">
    <location>
        <begin position="23"/>
        <end position="293"/>
    </location>
</feature>
<accession>A0A3S3SPL7</accession>
<keyword evidence="1" id="KW-0732">Signal</keyword>